<proteinExistence type="predicted"/>
<evidence type="ECO:0000313" key="2">
    <source>
        <dbReference type="EMBL" id="MEC5424515.1"/>
    </source>
</evidence>
<name>A0ABU6KI02_9BACI</name>
<keyword evidence="3" id="KW-1185">Reference proteome</keyword>
<evidence type="ECO:0000313" key="3">
    <source>
        <dbReference type="Proteomes" id="UP001335737"/>
    </source>
</evidence>
<sequence>MSLSRIMKFITGSLEALLGIPILGGAYIIGNAWAPLFFMLFLHLVTLVLTKRDRGASAGSILGIITSLIGWIPFVGFLMHVLTAIVLFITGLMPDRESA</sequence>
<gene>
    <name evidence="2" type="ORF">QGM71_13525</name>
</gene>
<feature type="transmembrane region" description="Helical" evidence="1">
    <location>
        <begin position="61"/>
        <end position="89"/>
    </location>
</feature>
<feature type="transmembrane region" description="Helical" evidence="1">
    <location>
        <begin position="32"/>
        <end position="49"/>
    </location>
</feature>
<keyword evidence="1" id="KW-0472">Membrane</keyword>
<comment type="caution">
    <text evidence="2">The sequence shown here is derived from an EMBL/GenBank/DDBJ whole genome shotgun (WGS) entry which is preliminary data.</text>
</comment>
<dbReference type="EMBL" id="JARZFX010000006">
    <property type="protein sequence ID" value="MEC5424515.1"/>
    <property type="molecule type" value="Genomic_DNA"/>
</dbReference>
<dbReference type="RefSeq" id="WP_327608080.1">
    <property type="nucleotide sequence ID" value="NZ_JARZFX010000006.1"/>
</dbReference>
<organism evidence="2 3">
    <name type="scientific">Virgibacillus tibetensis</name>
    <dbReference type="NCBI Taxonomy" id="3042313"/>
    <lineage>
        <taxon>Bacteria</taxon>
        <taxon>Bacillati</taxon>
        <taxon>Bacillota</taxon>
        <taxon>Bacilli</taxon>
        <taxon>Bacillales</taxon>
        <taxon>Bacillaceae</taxon>
        <taxon>Virgibacillus</taxon>
    </lineage>
</organism>
<protein>
    <recommendedName>
        <fullName evidence="4">DUF4190 domain-containing protein</fullName>
    </recommendedName>
</protein>
<reference evidence="2 3" key="1">
    <citation type="journal article" date="2024" name="Int. J. Syst. Evol. Microbiol.">
        <title>Virgibacillus tibetensis sp. nov., isolated from salt lake on the Tibetan Plateau of China.</title>
        <authorList>
            <person name="Phurbu D."/>
            <person name="Liu Z.-X."/>
            <person name="Wang R."/>
            <person name="Zheng Y.-Y."/>
            <person name="Liu H.-C."/>
            <person name="Zhou Y.-G."/>
            <person name="Yu Y.-J."/>
            <person name="Li A.-H."/>
        </authorList>
    </citation>
    <scope>NUCLEOTIDE SEQUENCE [LARGE SCALE GENOMIC DNA]</scope>
    <source>
        <strain evidence="2 3">C22-A2</strain>
    </source>
</reference>
<dbReference type="Proteomes" id="UP001335737">
    <property type="component" value="Unassembled WGS sequence"/>
</dbReference>
<accession>A0ABU6KI02</accession>
<evidence type="ECO:0008006" key="4">
    <source>
        <dbReference type="Google" id="ProtNLM"/>
    </source>
</evidence>
<keyword evidence="1" id="KW-1133">Transmembrane helix</keyword>
<evidence type="ECO:0000256" key="1">
    <source>
        <dbReference type="SAM" id="Phobius"/>
    </source>
</evidence>
<keyword evidence="1" id="KW-0812">Transmembrane</keyword>